<dbReference type="SUPFAM" id="SSF48403">
    <property type="entry name" value="Ankyrin repeat"/>
    <property type="match status" value="1"/>
</dbReference>
<dbReference type="PROSITE" id="PS50297">
    <property type="entry name" value="ANK_REP_REGION"/>
    <property type="match status" value="1"/>
</dbReference>
<dbReference type="SMART" id="SM00248">
    <property type="entry name" value="ANK"/>
    <property type="match status" value="2"/>
</dbReference>
<organism evidence="2 3">
    <name type="scientific">Immersiella caudata</name>
    <dbReference type="NCBI Taxonomy" id="314043"/>
    <lineage>
        <taxon>Eukaryota</taxon>
        <taxon>Fungi</taxon>
        <taxon>Dikarya</taxon>
        <taxon>Ascomycota</taxon>
        <taxon>Pezizomycotina</taxon>
        <taxon>Sordariomycetes</taxon>
        <taxon>Sordariomycetidae</taxon>
        <taxon>Sordariales</taxon>
        <taxon>Lasiosphaeriaceae</taxon>
        <taxon>Immersiella</taxon>
    </lineage>
</organism>
<accession>A0AA39T1P8</accession>
<dbReference type="PROSITE" id="PS50088">
    <property type="entry name" value="ANK_REPEAT"/>
    <property type="match status" value="1"/>
</dbReference>
<name>A0AA39T1P8_9PEZI</name>
<comment type="caution">
    <text evidence="2">The sequence shown here is derived from an EMBL/GenBank/DDBJ whole genome shotgun (WGS) entry which is preliminary data.</text>
</comment>
<dbReference type="InterPro" id="IPR036770">
    <property type="entry name" value="Ankyrin_rpt-contain_sf"/>
</dbReference>
<dbReference type="EMBL" id="JAULSU010000007">
    <property type="protein sequence ID" value="KAK0611446.1"/>
    <property type="molecule type" value="Genomic_DNA"/>
</dbReference>
<dbReference type="Proteomes" id="UP001175000">
    <property type="component" value="Unassembled WGS sequence"/>
</dbReference>
<proteinExistence type="predicted"/>
<gene>
    <name evidence="2" type="ORF">B0T14DRAFT_530393</name>
</gene>
<evidence type="ECO:0000313" key="2">
    <source>
        <dbReference type="EMBL" id="KAK0611446.1"/>
    </source>
</evidence>
<dbReference type="AlphaFoldDB" id="A0AA39T1P8"/>
<keyword evidence="1" id="KW-0040">ANK repeat</keyword>
<dbReference type="Gene3D" id="1.25.40.20">
    <property type="entry name" value="Ankyrin repeat-containing domain"/>
    <property type="match status" value="1"/>
</dbReference>
<reference evidence="2" key="1">
    <citation type="submission" date="2023-06" db="EMBL/GenBank/DDBJ databases">
        <title>Genome-scale phylogeny and comparative genomics of the fungal order Sordariales.</title>
        <authorList>
            <consortium name="Lawrence Berkeley National Laboratory"/>
            <person name="Hensen N."/>
            <person name="Bonometti L."/>
            <person name="Westerberg I."/>
            <person name="Brannstrom I.O."/>
            <person name="Guillou S."/>
            <person name="Cros-Aarteil S."/>
            <person name="Calhoun S."/>
            <person name="Haridas S."/>
            <person name="Kuo A."/>
            <person name="Mondo S."/>
            <person name="Pangilinan J."/>
            <person name="Riley R."/>
            <person name="Labutti K."/>
            <person name="Andreopoulos B."/>
            <person name="Lipzen A."/>
            <person name="Chen C."/>
            <person name="Yanf M."/>
            <person name="Daum C."/>
            <person name="Ng V."/>
            <person name="Clum A."/>
            <person name="Steindorff A."/>
            <person name="Ohm R."/>
            <person name="Martin F."/>
            <person name="Silar P."/>
            <person name="Natvig D."/>
            <person name="Lalanne C."/>
            <person name="Gautier V."/>
            <person name="Ament-Velasquez S.L."/>
            <person name="Kruys A."/>
            <person name="Hutchinson M.I."/>
            <person name="Powell A.J."/>
            <person name="Barry K."/>
            <person name="Miller A.N."/>
            <person name="Grigoriev I.V."/>
            <person name="Debuchy R."/>
            <person name="Gladieux P."/>
            <person name="Thoren M.H."/>
            <person name="Johannesson H."/>
        </authorList>
    </citation>
    <scope>NUCLEOTIDE SEQUENCE</scope>
    <source>
        <strain evidence="2">CBS 606.72</strain>
    </source>
</reference>
<dbReference type="InterPro" id="IPR002110">
    <property type="entry name" value="Ankyrin_rpt"/>
</dbReference>
<protein>
    <submittedName>
        <fullName evidence="2">Uncharacterized protein</fullName>
    </submittedName>
</protein>
<dbReference type="Pfam" id="PF00023">
    <property type="entry name" value="Ank"/>
    <property type="match status" value="1"/>
</dbReference>
<evidence type="ECO:0000313" key="3">
    <source>
        <dbReference type="Proteomes" id="UP001175000"/>
    </source>
</evidence>
<feature type="repeat" description="ANK" evidence="1">
    <location>
        <begin position="104"/>
        <end position="136"/>
    </location>
</feature>
<keyword evidence="3" id="KW-1185">Reference proteome</keyword>
<sequence length="136" mass="14832">MLFVAINSRDATITKLLMQAGADSFRIDGVNGTEARAVASIFHRSLAGHPFASECLPFFPVSKYIEEAEHSPLHLAALGVLHVDLATALQTPEYLSSINQLSTDKMTPLHFAVTRSDISTVKHLLRYGADPEVRGE</sequence>
<evidence type="ECO:0000256" key="1">
    <source>
        <dbReference type="PROSITE-ProRule" id="PRU00023"/>
    </source>
</evidence>